<dbReference type="EMBL" id="QOIL01000011">
    <property type="protein sequence ID" value="RCG29376.1"/>
    <property type="molecule type" value="Genomic_DNA"/>
</dbReference>
<dbReference type="CDD" id="cd06853">
    <property type="entry name" value="GT_WecA_like"/>
    <property type="match status" value="1"/>
</dbReference>
<keyword evidence="7" id="KW-0460">Magnesium</keyword>
<feature type="transmembrane region" description="Helical" evidence="9">
    <location>
        <begin position="202"/>
        <end position="219"/>
    </location>
</feature>
<dbReference type="PANTHER" id="PTHR22926:SF3">
    <property type="entry name" value="UNDECAPRENYL-PHOSPHATE ALPHA-N-ACETYLGLUCOSAMINYL 1-PHOSPHATE TRANSFERASE"/>
    <property type="match status" value="1"/>
</dbReference>
<feature type="transmembrane region" description="Helical" evidence="9">
    <location>
        <begin position="152"/>
        <end position="172"/>
    </location>
</feature>
<organism evidence="10 11">
    <name type="scientific">Sphaerisporangium album</name>
    <dbReference type="NCBI Taxonomy" id="509200"/>
    <lineage>
        <taxon>Bacteria</taxon>
        <taxon>Bacillati</taxon>
        <taxon>Actinomycetota</taxon>
        <taxon>Actinomycetes</taxon>
        <taxon>Streptosporangiales</taxon>
        <taxon>Streptosporangiaceae</taxon>
        <taxon>Sphaerisporangium</taxon>
    </lineage>
</organism>
<feature type="transmembrane region" description="Helical" evidence="9">
    <location>
        <begin position="260"/>
        <end position="281"/>
    </location>
</feature>
<evidence type="ECO:0000256" key="1">
    <source>
        <dbReference type="ARBA" id="ARBA00004651"/>
    </source>
</evidence>
<keyword evidence="5 9" id="KW-1133">Transmembrane helix</keyword>
<dbReference type="PANTHER" id="PTHR22926">
    <property type="entry name" value="PHOSPHO-N-ACETYLMURAMOYL-PENTAPEPTIDE-TRANSFERASE"/>
    <property type="match status" value="1"/>
</dbReference>
<sequence length="372" mass="37820">MDAATLPPRHPAGDHRRGARRAGDVAEMNAFTILATGLAGFLLTALATGPLGRLATRWGLTDRPGGHKAHARPIPYLGGVAITLGTVAPVIVIVGLNDFTLTVVVCAAVAVALLGLIDDIAPLSPFTRLGVESVAAAGVVLSGIHAPVTGGWLDVPLTILWIVLITNSFNLLDNQDGALGAITTTGAGMLAVTAFAAGQPMIGMLLTALCCAGLGFLLHNWAPARVFMGDSGSLFIGFVLACSTTAVVKDEGLYEVIGSLLLPTFVATIDTGVVMLSRARAGRPLLLGGTDHVSHRLNSLGFSVRLTAVVLAGAAAVSGALNLAVTLHLTSPLVTTAAAVGAAIVLIGLLQRAHSPVPGHAGEPSVSITERR</sequence>
<keyword evidence="4 9" id="KW-0812">Transmembrane</keyword>
<dbReference type="OrthoDB" id="5178981at2"/>
<feature type="transmembrane region" description="Helical" evidence="9">
    <location>
        <begin position="331"/>
        <end position="350"/>
    </location>
</feature>
<feature type="compositionally biased region" description="Basic and acidic residues" evidence="8">
    <location>
        <begin position="11"/>
        <end position="21"/>
    </location>
</feature>
<comment type="cofactor">
    <cofactor evidence="7">
        <name>Mg(2+)</name>
        <dbReference type="ChEBI" id="CHEBI:18420"/>
    </cofactor>
</comment>
<feature type="region of interest" description="Disordered" evidence="8">
    <location>
        <begin position="1"/>
        <end position="21"/>
    </location>
</feature>
<dbReference type="InterPro" id="IPR000715">
    <property type="entry name" value="Glycosyl_transferase_4"/>
</dbReference>
<evidence type="ECO:0000313" key="10">
    <source>
        <dbReference type="EMBL" id="RCG29376.1"/>
    </source>
</evidence>
<dbReference type="GO" id="GO:0044038">
    <property type="term" value="P:cell wall macromolecule biosynthetic process"/>
    <property type="evidence" value="ECO:0007669"/>
    <property type="project" value="TreeGrafter"/>
</dbReference>
<dbReference type="AlphaFoldDB" id="A0A367FG75"/>
<evidence type="ECO:0000256" key="9">
    <source>
        <dbReference type="SAM" id="Phobius"/>
    </source>
</evidence>
<accession>A0A367FG75</accession>
<keyword evidence="11" id="KW-1185">Reference proteome</keyword>
<dbReference type="GO" id="GO:0071555">
    <property type="term" value="P:cell wall organization"/>
    <property type="evidence" value="ECO:0007669"/>
    <property type="project" value="TreeGrafter"/>
</dbReference>
<dbReference type="GO" id="GO:0046872">
    <property type="term" value="F:metal ion binding"/>
    <property type="evidence" value="ECO:0007669"/>
    <property type="project" value="UniProtKB-KW"/>
</dbReference>
<dbReference type="Proteomes" id="UP000253094">
    <property type="component" value="Unassembled WGS sequence"/>
</dbReference>
<reference evidence="10 11" key="1">
    <citation type="submission" date="2018-06" db="EMBL/GenBank/DDBJ databases">
        <title>Sphaerisporangium craniellae sp. nov., isolated from a marine sponge in the South China Sea.</title>
        <authorList>
            <person name="Li L."/>
        </authorList>
    </citation>
    <scope>NUCLEOTIDE SEQUENCE [LARGE SCALE GENOMIC DNA]</scope>
    <source>
        <strain evidence="10 11">CCTCC AA 208026</strain>
    </source>
</reference>
<feature type="transmembrane region" description="Helical" evidence="9">
    <location>
        <begin position="99"/>
        <end position="117"/>
    </location>
</feature>
<comment type="caution">
    <text evidence="10">The sequence shown here is derived from an EMBL/GenBank/DDBJ whole genome shotgun (WGS) entry which is preliminary data.</text>
</comment>
<comment type="subcellular location">
    <subcellularLocation>
        <location evidence="1">Cell membrane</location>
        <topology evidence="1">Multi-pass membrane protein</topology>
    </subcellularLocation>
</comment>
<dbReference type="Pfam" id="PF00953">
    <property type="entry name" value="Glycos_transf_4"/>
    <property type="match status" value="1"/>
</dbReference>
<dbReference type="GO" id="GO:0016780">
    <property type="term" value="F:phosphotransferase activity, for other substituted phosphate groups"/>
    <property type="evidence" value="ECO:0007669"/>
    <property type="project" value="InterPro"/>
</dbReference>
<feature type="transmembrane region" description="Helical" evidence="9">
    <location>
        <begin position="73"/>
        <end position="93"/>
    </location>
</feature>
<keyword evidence="6 9" id="KW-0472">Membrane</keyword>
<evidence type="ECO:0000256" key="3">
    <source>
        <dbReference type="ARBA" id="ARBA00022679"/>
    </source>
</evidence>
<protein>
    <submittedName>
        <fullName evidence="10">Undecaprenyl/decaprenyl-phosphate alpha-N-acetylglucosaminyl 1-phosphate transferase</fullName>
    </submittedName>
</protein>
<evidence type="ECO:0000256" key="4">
    <source>
        <dbReference type="ARBA" id="ARBA00022692"/>
    </source>
</evidence>
<keyword evidence="2" id="KW-1003">Cell membrane</keyword>
<dbReference type="GO" id="GO:0009103">
    <property type="term" value="P:lipopolysaccharide biosynthetic process"/>
    <property type="evidence" value="ECO:0007669"/>
    <property type="project" value="TreeGrafter"/>
</dbReference>
<feature type="transmembrane region" description="Helical" evidence="9">
    <location>
        <begin position="302"/>
        <end position="325"/>
    </location>
</feature>
<evidence type="ECO:0000256" key="8">
    <source>
        <dbReference type="SAM" id="MobiDB-lite"/>
    </source>
</evidence>
<dbReference type="GO" id="GO:0005886">
    <property type="term" value="C:plasma membrane"/>
    <property type="evidence" value="ECO:0007669"/>
    <property type="project" value="UniProtKB-SubCell"/>
</dbReference>
<gene>
    <name evidence="10" type="ORF">DQ384_20165</name>
</gene>
<evidence type="ECO:0000256" key="2">
    <source>
        <dbReference type="ARBA" id="ARBA00022475"/>
    </source>
</evidence>
<evidence type="ECO:0000313" key="11">
    <source>
        <dbReference type="Proteomes" id="UP000253094"/>
    </source>
</evidence>
<feature type="transmembrane region" description="Helical" evidence="9">
    <location>
        <begin position="179"/>
        <end position="196"/>
    </location>
</feature>
<keyword evidence="3 10" id="KW-0808">Transferase</keyword>
<feature type="transmembrane region" description="Helical" evidence="9">
    <location>
        <begin position="231"/>
        <end position="248"/>
    </location>
</feature>
<evidence type="ECO:0000256" key="5">
    <source>
        <dbReference type="ARBA" id="ARBA00022989"/>
    </source>
</evidence>
<feature type="binding site" evidence="7">
    <location>
        <position position="230"/>
    </location>
    <ligand>
        <name>Mg(2+)</name>
        <dbReference type="ChEBI" id="CHEBI:18420"/>
    </ligand>
</feature>
<feature type="transmembrane region" description="Helical" evidence="9">
    <location>
        <begin position="30"/>
        <end position="52"/>
    </location>
</feature>
<evidence type="ECO:0000256" key="6">
    <source>
        <dbReference type="ARBA" id="ARBA00023136"/>
    </source>
</evidence>
<keyword evidence="7" id="KW-0479">Metal-binding</keyword>
<name>A0A367FG75_9ACTN</name>
<feature type="binding site" evidence="7">
    <location>
        <position position="170"/>
    </location>
    <ligand>
        <name>Mg(2+)</name>
        <dbReference type="ChEBI" id="CHEBI:18420"/>
    </ligand>
</feature>
<proteinExistence type="predicted"/>
<evidence type="ECO:0000256" key="7">
    <source>
        <dbReference type="PIRSR" id="PIRSR600715-1"/>
    </source>
</evidence>